<evidence type="ECO:0000259" key="8">
    <source>
        <dbReference type="Pfam" id="PF00048"/>
    </source>
</evidence>
<sequence length="115" mass="13027">MKEPSPTISLLLLLLLLIPDSGAVLLPSSTTCCTQLYRQPLSRKLLRKVTRVELQEANGDCHLQAFVLHLSRRSVCIHPQNRSLARWFERQGRRFQGTLPNLNVDLIGKMGRAPQ</sequence>
<protein>
    <submittedName>
        <fullName evidence="9">C-C motif chemokine ligand 27</fullName>
    </submittedName>
</protein>
<comment type="caution">
    <text evidence="9">The sequence shown here is derived from an EMBL/GenBank/DDBJ whole genome shotgun (WGS) entry which is preliminary data.</text>
</comment>
<keyword evidence="10" id="KW-1185">Reference proteome</keyword>
<keyword evidence="4" id="KW-0964">Secreted</keyword>
<evidence type="ECO:0000256" key="7">
    <source>
        <dbReference type="SAM" id="SignalP"/>
    </source>
</evidence>
<feature type="domain" description="Chemokine interleukin-8-like" evidence="8">
    <location>
        <begin position="31"/>
        <end position="89"/>
    </location>
</feature>
<proteinExistence type="inferred from homology"/>
<evidence type="ECO:0000256" key="4">
    <source>
        <dbReference type="ARBA" id="ARBA00022525"/>
    </source>
</evidence>
<keyword evidence="6" id="KW-1015">Disulfide bond</keyword>
<dbReference type="Proteomes" id="UP000527355">
    <property type="component" value="Unassembled WGS sequence"/>
</dbReference>
<feature type="chain" id="PRO_5029459490" evidence="7">
    <location>
        <begin position="24"/>
        <end position="115"/>
    </location>
</feature>
<organism evidence="9 10">
    <name type="scientific">Myotis myotis</name>
    <name type="common">Greater mouse-eared bat</name>
    <name type="synonym">Vespertilio myotis</name>
    <dbReference type="NCBI Taxonomy" id="51298"/>
    <lineage>
        <taxon>Eukaryota</taxon>
        <taxon>Metazoa</taxon>
        <taxon>Chordata</taxon>
        <taxon>Craniata</taxon>
        <taxon>Vertebrata</taxon>
        <taxon>Euteleostomi</taxon>
        <taxon>Mammalia</taxon>
        <taxon>Eutheria</taxon>
        <taxon>Laurasiatheria</taxon>
        <taxon>Chiroptera</taxon>
        <taxon>Yangochiroptera</taxon>
        <taxon>Vespertilionidae</taxon>
        <taxon>Myotis</taxon>
    </lineage>
</organism>
<gene>
    <name evidence="9" type="ORF">mMyoMyo1_002319</name>
</gene>
<dbReference type="SUPFAM" id="SSF54117">
    <property type="entry name" value="Interleukin 8-like chemokines"/>
    <property type="match status" value="1"/>
</dbReference>
<dbReference type="Gene3D" id="2.40.50.40">
    <property type="match status" value="1"/>
</dbReference>
<dbReference type="GO" id="GO:0005615">
    <property type="term" value="C:extracellular space"/>
    <property type="evidence" value="ECO:0007669"/>
    <property type="project" value="UniProtKB-KW"/>
</dbReference>
<comment type="similarity">
    <text evidence="2">Belongs to the intercrine beta (chemokine CC) family.</text>
</comment>
<evidence type="ECO:0000313" key="10">
    <source>
        <dbReference type="Proteomes" id="UP000527355"/>
    </source>
</evidence>
<dbReference type="InterPro" id="IPR001811">
    <property type="entry name" value="Chemokine_IL8-like_dom"/>
</dbReference>
<name>A0A7J7UMW2_MYOMY</name>
<keyword evidence="3" id="KW-0202">Cytokine</keyword>
<dbReference type="EMBL" id="JABWUV010000012">
    <property type="protein sequence ID" value="KAF6314270.1"/>
    <property type="molecule type" value="Genomic_DNA"/>
</dbReference>
<reference evidence="9 10" key="1">
    <citation type="journal article" date="2020" name="Nature">
        <title>Six reference-quality genomes reveal evolution of bat adaptations.</title>
        <authorList>
            <person name="Jebb D."/>
            <person name="Huang Z."/>
            <person name="Pippel M."/>
            <person name="Hughes G.M."/>
            <person name="Lavrichenko K."/>
            <person name="Devanna P."/>
            <person name="Winkler S."/>
            <person name="Jermiin L.S."/>
            <person name="Skirmuntt E.C."/>
            <person name="Katzourakis A."/>
            <person name="Burkitt-Gray L."/>
            <person name="Ray D.A."/>
            <person name="Sullivan K.A.M."/>
            <person name="Roscito J.G."/>
            <person name="Kirilenko B.M."/>
            <person name="Davalos L.M."/>
            <person name="Corthals A.P."/>
            <person name="Power M.L."/>
            <person name="Jones G."/>
            <person name="Ransome R.D."/>
            <person name="Dechmann D.K.N."/>
            <person name="Locatelli A.G."/>
            <person name="Puechmaille S.J."/>
            <person name="Fedrigo O."/>
            <person name="Jarvis E.D."/>
            <person name="Hiller M."/>
            <person name="Vernes S.C."/>
            <person name="Myers E.W."/>
            <person name="Teeling E.C."/>
        </authorList>
    </citation>
    <scope>NUCLEOTIDE SEQUENCE [LARGE SCALE GENOMIC DNA]</scope>
    <source>
        <strain evidence="9">MMyoMyo1</strain>
        <tissue evidence="9">Flight muscle</tissue>
    </source>
</reference>
<dbReference type="GO" id="GO:0008009">
    <property type="term" value="F:chemokine activity"/>
    <property type="evidence" value="ECO:0007669"/>
    <property type="project" value="InterPro"/>
</dbReference>
<evidence type="ECO:0000256" key="1">
    <source>
        <dbReference type="ARBA" id="ARBA00004613"/>
    </source>
</evidence>
<evidence type="ECO:0000256" key="2">
    <source>
        <dbReference type="ARBA" id="ARBA00010868"/>
    </source>
</evidence>
<dbReference type="AlphaFoldDB" id="A0A7J7UMW2"/>
<feature type="signal peptide" evidence="7">
    <location>
        <begin position="1"/>
        <end position="23"/>
    </location>
</feature>
<evidence type="ECO:0000256" key="6">
    <source>
        <dbReference type="ARBA" id="ARBA00023157"/>
    </source>
</evidence>
<evidence type="ECO:0000256" key="3">
    <source>
        <dbReference type="ARBA" id="ARBA00022514"/>
    </source>
</evidence>
<accession>A0A7J7UMW2</accession>
<dbReference type="FunFam" id="2.40.50.40:FF:000019">
    <property type="entry name" value="C-C motif chemokine 27"/>
    <property type="match status" value="1"/>
</dbReference>
<dbReference type="VEuPathDB" id="HostDB:GeneID_118667366"/>
<dbReference type="InterPro" id="IPR036048">
    <property type="entry name" value="Interleukin_8-like_sf"/>
</dbReference>
<comment type="subcellular location">
    <subcellularLocation>
        <location evidence="1">Secreted</location>
    </subcellularLocation>
</comment>
<evidence type="ECO:0000313" key="9">
    <source>
        <dbReference type="EMBL" id="KAF6314270.1"/>
    </source>
</evidence>
<dbReference type="Pfam" id="PF00048">
    <property type="entry name" value="IL8"/>
    <property type="match status" value="1"/>
</dbReference>
<keyword evidence="5 7" id="KW-0732">Signal</keyword>
<evidence type="ECO:0000256" key="5">
    <source>
        <dbReference type="ARBA" id="ARBA00022729"/>
    </source>
</evidence>
<dbReference type="GO" id="GO:0006955">
    <property type="term" value="P:immune response"/>
    <property type="evidence" value="ECO:0007669"/>
    <property type="project" value="InterPro"/>
</dbReference>